<name>A8YW63_LACH4</name>
<reference evidence="3 4" key="1">
    <citation type="journal article" date="2008" name="J. Bacteriol.">
        <title>Genome sequence of Lactobacillus helveticus: an organism distinguished by selective gene loss and IS element expansion.</title>
        <authorList>
            <person name="Callanan M."/>
            <person name="Kaleta P."/>
            <person name="O'Callaghan J."/>
            <person name="O'Sullivan O."/>
            <person name="Jordan K."/>
            <person name="McAuliffe O."/>
            <person name="Sangrador-Vegas A."/>
            <person name="Slattery L."/>
            <person name="Fitzgerald G.F."/>
            <person name="Beresford T."/>
            <person name="Ross R.P."/>
        </authorList>
    </citation>
    <scope>NUCLEOTIDE SEQUENCE [LARGE SCALE GENOMIC DNA]</scope>
    <source>
        <strain evidence="3 4">DPC 4571</strain>
    </source>
</reference>
<dbReference type="InterPro" id="IPR006935">
    <property type="entry name" value="Helicase/UvrB_N"/>
</dbReference>
<evidence type="ECO:0000259" key="2">
    <source>
        <dbReference type="Pfam" id="PF19778"/>
    </source>
</evidence>
<dbReference type="Pfam" id="PF04851">
    <property type="entry name" value="ResIII"/>
    <property type="match status" value="1"/>
</dbReference>
<evidence type="ECO:0000313" key="3">
    <source>
        <dbReference type="EMBL" id="ABX26320.1"/>
    </source>
</evidence>
<dbReference type="InterPro" id="IPR050742">
    <property type="entry name" value="Helicase_Restrict-Modif_Enz"/>
</dbReference>
<dbReference type="Proteomes" id="UP000000790">
    <property type="component" value="Chromosome"/>
</dbReference>
<dbReference type="PANTHER" id="PTHR47396:SF1">
    <property type="entry name" value="ATP-DEPENDENT HELICASE IRC3-RELATED"/>
    <property type="match status" value="1"/>
</dbReference>
<dbReference type="eggNOG" id="COG3587">
    <property type="taxonomic scope" value="Bacteria"/>
</dbReference>
<dbReference type="Gene3D" id="3.40.50.300">
    <property type="entry name" value="P-loop containing nucleotide triphosphate hydrolases"/>
    <property type="match status" value="1"/>
</dbReference>
<feature type="domain" description="Type III restriction enzyme C-terminal endonuclease" evidence="2">
    <location>
        <begin position="889"/>
        <end position="993"/>
    </location>
</feature>
<feature type="domain" description="Helicase/UvrB N-terminal" evidence="1">
    <location>
        <begin position="8"/>
        <end position="225"/>
    </location>
</feature>
<sequence>MKINYEKLDYQENAVKAVINTLSNHDETATKLILNSDYLDNSVRETLLNNGQKYPGSGYLNPFPQFNIEMETGTGKTMVYLQTIMALHKRFHENKFIIVVPSRAIKAGVEDNLKKVQVYLSDIYNTDKYHYFVYDSKQIAQLQSFEGNGFEIMLTTIQAFNKNTNVINQEYNEGFFGGKPLDQIREANPIVIIDEPQSVDSAKAGKKAIASLNPKLALRYSATHKEKQYPMLYEYGPVQAYKDRMVKHIETLGTEVNTNGNIPFIELKEQPEFKNGRLQAKVLAYKQVKDDFLKRTVTLKKGDSLAEKAKNPRYERLGKVTAIDSGNNFIEFENGYHAEVGALEGENDIWVSAQMEALVRDHLDRELRMQDQGIKVLSLIFLDQVKNYRIYTKDGYEKGIYAKLFERIYEKVLHSDPKYKKLNDYNVPVAEVHDGYFAQDRATRNKPAMYRDTKGDTTKDETAYGAIMDDKEGLLTKYIPGKPETNTKAAKLRFIFSHSALKEGWDNPNVFQILTIATPKNDLTRRQKIGRGLRIPVNQEGKRVYNENQNIVTIYANETFEEFAAGLQNEYLEDGLLSNRIDEDFFTNMVVSKSVTNTEDVLTNKKEEKEIENVNEEKSTTDKTRKVTHHESVTFANVLKQNNIINNNSKPTARGLNSLSNNTIKKKIVDQSVSEGIEAATAKRMMSIVFDRFNVPKPRDRRDRTTVQLIDKNNSYFNALWNKISYKVRYHIKFNEDELINAIVNGNNPLKDIKITRMTAVQTRARVDLNTTNVKDRVISQNTEHLTWNDMPIMDVTRQLADKTGLTRKAIIKMILLTKKKDSSFIKKIKMNPALFVNRAYQRIRMHEQNLLSHSLVYIQTGEKWSKDLFKPFDASDNTLWKVPERGLKKTLFDKIPTQSQEERKFAESLVNEEKIKYFFKLPNWFKIPTPFGNYNPDWAILAETNGIEKLYFVIDTKTTEEKGTLRSGEQTKLNAGAQAYKAEGFEDVRFEAPIKVIGDLDL</sequence>
<dbReference type="RefSeq" id="WP_012211211.1">
    <property type="nucleotide sequence ID" value="NC_010080.1"/>
</dbReference>
<dbReference type="PANTHER" id="PTHR47396">
    <property type="entry name" value="TYPE I RESTRICTION ENZYME ECOKI R PROTEIN"/>
    <property type="match status" value="1"/>
</dbReference>
<dbReference type="Pfam" id="PF19778">
    <property type="entry name" value="RE_endonuc"/>
    <property type="match status" value="1"/>
</dbReference>
<dbReference type="GO" id="GO:0005524">
    <property type="term" value="F:ATP binding"/>
    <property type="evidence" value="ECO:0007669"/>
    <property type="project" value="InterPro"/>
</dbReference>
<dbReference type="GO" id="GO:0015668">
    <property type="term" value="F:type III site-specific deoxyribonuclease activity"/>
    <property type="evidence" value="ECO:0007669"/>
    <property type="project" value="InterPro"/>
</dbReference>
<dbReference type="GO" id="GO:0005829">
    <property type="term" value="C:cytosol"/>
    <property type="evidence" value="ECO:0007669"/>
    <property type="project" value="TreeGrafter"/>
</dbReference>
<dbReference type="HOGENOM" id="CLU_011799_0_0_9"/>
<organism evidence="3 4">
    <name type="scientific">Lactobacillus helveticus (strain DPC 4571)</name>
    <dbReference type="NCBI Taxonomy" id="405566"/>
    <lineage>
        <taxon>Bacteria</taxon>
        <taxon>Bacillati</taxon>
        <taxon>Bacillota</taxon>
        <taxon>Bacilli</taxon>
        <taxon>Lactobacillales</taxon>
        <taxon>Lactobacillaceae</taxon>
        <taxon>Lactobacillus</taxon>
    </lineage>
</organism>
<dbReference type="REBASE" id="16719">
    <property type="entry name" value="LheDORF27P"/>
</dbReference>
<dbReference type="InterPro" id="IPR045572">
    <property type="entry name" value="RE_endonuc_C"/>
</dbReference>
<gene>
    <name evidence="3" type="ordered locus">lhv_0028</name>
</gene>
<dbReference type="EMBL" id="CP000517">
    <property type="protein sequence ID" value="ABX26320.1"/>
    <property type="molecule type" value="Genomic_DNA"/>
</dbReference>
<dbReference type="GO" id="GO:0003677">
    <property type="term" value="F:DNA binding"/>
    <property type="evidence" value="ECO:0007669"/>
    <property type="project" value="InterPro"/>
</dbReference>
<protein>
    <submittedName>
        <fullName evidence="3">Type III restriction-modification system restriction subunit</fullName>
    </submittedName>
</protein>
<dbReference type="KEGG" id="lhe:lhv_0028"/>
<accession>A8YW63</accession>
<dbReference type="InterPro" id="IPR027417">
    <property type="entry name" value="P-loop_NTPase"/>
</dbReference>
<evidence type="ECO:0000313" key="4">
    <source>
        <dbReference type="Proteomes" id="UP000000790"/>
    </source>
</evidence>
<dbReference type="SUPFAM" id="SSF52540">
    <property type="entry name" value="P-loop containing nucleoside triphosphate hydrolases"/>
    <property type="match status" value="2"/>
</dbReference>
<proteinExistence type="predicted"/>
<evidence type="ECO:0000259" key="1">
    <source>
        <dbReference type="Pfam" id="PF04851"/>
    </source>
</evidence>
<dbReference type="AlphaFoldDB" id="A8YW63"/>